<feature type="binding site" evidence="6">
    <location>
        <position position="145"/>
    </location>
    <ligand>
        <name>S-adenosyl-L-methionine</name>
        <dbReference type="ChEBI" id="CHEBI:59789"/>
    </ligand>
</feature>
<dbReference type="GO" id="GO:0046872">
    <property type="term" value="F:metal ion binding"/>
    <property type="evidence" value="ECO:0007669"/>
    <property type="project" value="UniProtKB-KW"/>
</dbReference>
<dbReference type="AlphaFoldDB" id="A0A7J0BGH6"/>
<organism evidence="9 10">
    <name type="scientific">Desulfovibrio subterraneus</name>
    <dbReference type="NCBI Taxonomy" id="2718620"/>
    <lineage>
        <taxon>Bacteria</taxon>
        <taxon>Pseudomonadati</taxon>
        <taxon>Thermodesulfobacteriota</taxon>
        <taxon>Desulfovibrionia</taxon>
        <taxon>Desulfovibrionales</taxon>
        <taxon>Desulfovibrionaceae</taxon>
        <taxon>Desulfovibrio</taxon>
    </lineage>
</organism>
<dbReference type="CDD" id="cd01335">
    <property type="entry name" value="Radical_SAM"/>
    <property type="match status" value="1"/>
</dbReference>
<feature type="binding site" evidence="5">
    <location>
        <position position="46"/>
    </location>
    <ligand>
        <name>[4Fe-4S] cluster</name>
        <dbReference type="ChEBI" id="CHEBI:49883"/>
        <note>4Fe-4S-S-AdoMet</note>
    </ligand>
</feature>
<name>A0A7J0BGH6_9BACT</name>
<dbReference type="InterPro" id="IPR006638">
    <property type="entry name" value="Elp3/MiaA/NifB-like_rSAM"/>
</dbReference>
<evidence type="ECO:0000313" key="10">
    <source>
        <dbReference type="Proteomes" id="UP000503840"/>
    </source>
</evidence>
<gene>
    <name evidence="9" type="primary">hydE</name>
    <name evidence="9" type="ORF">DSM101010T_06660</name>
</gene>
<dbReference type="SFLD" id="SFLDS00029">
    <property type="entry name" value="Radical_SAM"/>
    <property type="match status" value="1"/>
</dbReference>
<dbReference type="SFLD" id="SFLDG01060">
    <property type="entry name" value="BATS_domain_containing"/>
    <property type="match status" value="1"/>
</dbReference>
<dbReference type="PIRSF" id="PIRSF004762">
    <property type="entry name" value="CHP00423"/>
    <property type="match status" value="1"/>
</dbReference>
<evidence type="ECO:0000256" key="1">
    <source>
        <dbReference type="ARBA" id="ARBA00022691"/>
    </source>
</evidence>
<protein>
    <submittedName>
        <fullName evidence="9">[FeFe] hydrogenase H-cluster radical SAM maturase HydE</fullName>
    </submittedName>
</protein>
<dbReference type="RefSeq" id="WP_174404013.1">
    <property type="nucleotide sequence ID" value="NZ_BLVO01000005.1"/>
</dbReference>
<feature type="domain" description="Radical SAM core" evidence="8">
    <location>
        <begin position="32"/>
        <end position="252"/>
    </location>
</feature>
<keyword evidence="1 5" id="KW-0949">S-adenosyl-L-methionine</keyword>
<evidence type="ECO:0000256" key="7">
    <source>
        <dbReference type="SAM" id="MobiDB-lite"/>
    </source>
</evidence>
<sequence>MQPSEIRDALLAPQADALFAEARTLRDSVFGREVFQRGVVEFTNHCRKNCHYCGLRNANTALQRFRLDADAILQAARTAVELGMGTVVLQSGEEETIAIRPIGYLIGQIKQMGAISITLSLGDHDEDAYRYWHDCGADRYLLKMETFNPELHARLRPGQSVRERLNRVEMLCRIGYETGSGIITGLPGMTTDILAEDLRLLSGLPLDMIAVGPFIPHPQTPLKEAAPGLMEESLRATALLRLMNPAANIPATSALDALSAHGREQGLNAGANVVMPSVTPEPVRAGYNIYPGKNAAPEPVRLIVGRLQQRLRDAGYEPSSSRGESPVRKTGCAGTADNPNS</sequence>
<evidence type="ECO:0000313" key="9">
    <source>
        <dbReference type="EMBL" id="GFM32301.1"/>
    </source>
</evidence>
<dbReference type="Pfam" id="PF04055">
    <property type="entry name" value="Radical_SAM"/>
    <property type="match status" value="1"/>
</dbReference>
<dbReference type="PANTHER" id="PTHR43726:SF1">
    <property type="entry name" value="BIOTIN SYNTHASE"/>
    <property type="match status" value="1"/>
</dbReference>
<dbReference type="InterPro" id="IPR024021">
    <property type="entry name" value="FeFe-hyd_HydE_rSAM"/>
</dbReference>
<dbReference type="Gene3D" id="3.20.20.70">
    <property type="entry name" value="Aldolase class I"/>
    <property type="match status" value="1"/>
</dbReference>
<dbReference type="GO" id="GO:0051539">
    <property type="term" value="F:4 iron, 4 sulfur cluster binding"/>
    <property type="evidence" value="ECO:0007669"/>
    <property type="project" value="UniProtKB-KW"/>
</dbReference>
<keyword evidence="10" id="KW-1185">Reference proteome</keyword>
<accession>A0A7J0BGH6</accession>
<evidence type="ECO:0000256" key="3">
    <source>
        <dbReference type="ARBA" id="ARBA00023004"/>
    </source>
</evidence>
<reference evidence="9 10" key="1">
    <citation type="submission" date="2020-05" db="EMBL/GenBank/DDBJ databases">
        <title>Draft genome sequence of Desulfovibrio sp. strain HN2T.</title>
        <authorList>
            <person name="Ueno A."/>
            <person name="Tamazawa S."/>
            <person name="Tamamura S."/>
            <person name="Murakami T."/>
            <person name="Kiyama T."/>
            <person name="Inomata H."/>
            <person name="Amano Y."/>
            <person name="Miyakawa K."/>
            <person name="Tamaki H."/>
            <person name="Naganuma T."/>
            <person name="Kaneko K."/>
        </authorList>
    </citation>
    <scope>NUCLEOTIDE SEQUENCE [LARGE SCALE GENOMIC DNA]</scope>
    <source>
        <strain evidence="9 10">HN2</strain>
    </source>
</reference>
<evidence type="ECO:0000256" key="4">
    <source>
        <dbReference type="ARBA" id="ARBA00023014"/>
    </source>
</evidence>
<evidence type="ECO:0000259" key="8">
    <source>
        <dbReference type="PROSITE" id="PS51918"/>
    </source>
</evidence>
<dbReference type="GO" id="GO:0016740">
    <property type="term" value="F:transferase activity"/>
    <property type="evidence" value="ECO:0007669"/>
    <property type="project" value="TreeGrafter"/>
</dbReference>
<evidence type="ECO:0000256" key="5">
    <source>
        <dbReference type="PIRSR" id="PIRSR004762-1"/>
    </source>
</evidence>
<evidence type="ECO:0000256" key="6">
    <source>
        <dbReference type="PIRSR" id="PIRSR004762-2"/>
    </source>
</evidence>
<proteinExistence type="predicted"/>
<feature type="binding site" evidence="5">
    <location>
        <position position="53"/>
    </location>
    <ligand>
        <name>[4Fe-4S] cluster</name>
        <dbReference type="ChEBI" id="CHEBI:49883"/>
        <note>4Fe-4S-S-AdoMet</note>
    </ligand>
</feature>
<evidence type="ECO:0000256" key="2">
    <source>
        <dbReference type="ARBA" id="ARBA00022723"/>
    </source>
</evidence>
<dbReference type="SMART" id="SM00729">
    <property type="entry name" value="Elp3"/>
    <property type="match status" value="1"/>
</dbReference>
<feature type="region of interest" description="Disordered" evidence="7">
    <location>
        <begin position="312"/>
        <end position="341"/>
    </location>
</feature>
<keyword evidence="2" id="KW-0479">Metal-binding</keyword>
<feature type="binding site" evidence="6">
    <location>
        <position position="164"/>
    </location>
    <ligand>
        <name>S-adenosyl-L-methionine</name>
        <dbReference type="ChEBI" id="CHEBI:59789"/>
    </ligand>
</feature>
<dbReference type="InterPro" id="IPR013785">
    <property type="entry name" value="Aldolase_TIM"/>
</dbReference>
<feature type="binding site" evidence="6">
    <location>
        <position position="120"/>
    </location>
    <ligand>
        <name>(3R)-3-methyl-D-ornithine</name>
        <dbReference type="ChEBI" id="CHEBI:64642"/>
    </ligand>
</feature>
<dbReference type="InterPro" id="IPR007197">
    <property type="entry name" value="rSAM"/>
</dbReference>
<dbReference type="InterPro" id="IPR034422">
    <property type="entry name" value="HydE/PylB-like"/>
</dbReference>
<keyword evidence="5" id="KW-0004">4Fe-4S</keyword>
<dbReference type="NCBIfam" id="TIGR03956">
    <property type="entry name" value="rSAM_HydE"/>
    <property type="match status" value="1"/>
</dbReference>
<dbReference type="EMBL" id="BLVO01000005">
    <property type="protein sequence ID" value="GFM32301.1"/>
    <property type="molecule type" value="Genomic_DNA"/>
</dbReference>
<keyword evidence="3 5" id="KW-0408">Iron</keyword>
<feature type="binding site" evidence="5">
    <location>
        <position position="50"/>
    </location>
    <ligand>
        <name>[4Fe-4S] cluster</name>
        <dbReference type="ChEBI" id="CHEBI:49883"/>
        <note>4Fe-4S-S-AdoMet</note>
    </ligand>
</feature>
<dbReference type="SUPFAM" id="SSF102114">
    <property type="entry name" value="Radical SAM enzymes"/>
    <property type="match status" value="1"/>
</dbReference>
<dbReference type="InterPro" id="IPR058240">
    <property type="entry name" value="rSAM_sf"/>
</dbReference>
<comment type="caution">
    <text evidence="9">The sequence shown here is derived from an EMBL/GenBank/DDBJ whole genome shotgun (WGS) entry which is preliminary data.</text>
</comment>
<dbReference type="Proteomes" id="UP000503840">
    <property type="component" value="Unassembled WGS sequence"/>
</dbReference>
<dbReference type="PROSITE" id="PS51918">
    <property type="entry name" value="RADICAL_SAM"/>
    <property type="match status" value="1"/>
</dbReference>
<dbReference type="PANTHER" id="PTHR43726">
    <property type="entry name" value="3-METHYLORNITHINE SYNTHASE"/>
    <property type="match status" value="1"/>
</dbReference>
<dbReference type="SFLD" id="SFLDG01280">
    <property type="entry name" value="HydE/PylB-like"/>
    <property type="match status" value="1"/>
</dbReference>
<feature type="binding site" evidence="6">
    <location>
        <position position="156"/>
    </location>
    <ligand>
        <name>S-adenosyl-L-methionine</name>
        <dbReference type="ChEBI" id="CHEBI:59789"/>
    </ligand>
</feature>
<keyword evidence="4 5" id="KW-0411">Iron-sulfur</keyword>
<comment type="cofactor">
    <cofactor evidence="5">
        <name>[4Fe-4S] cluster</name>
        <dbReference type="ChEBI" id="CHEBI:49883"/>
    </cofactor>
    <text evidence="5">Binds 1 [4Fe-4S] cluster. The cluster is coordinated with 3 cysteines and an exchangeable S-adenosyl-L-methionine.</text>
</comment>